<dbReference type="AlphaFoldDB" id="A0A2N3NJG5"/>
<reference evidence="2 3" key="1">
    <citation type="journal article" date="2017" name="G3 (Bethesda)">
        <title>First Draft Genome Sequence of the Pathogenic Fungus Lomentospora prolificans (Formerly Scedosporium prolificans).</title>
        <authorList>
            <person name="Luo R."/>
            <person name="Zimin A."/>
            <person name="Workman R."/>
            <person name="Fan Y."/>
            <person name="Pertea G."/>
            <person name="Grossman N."/>
            <person name="Wear M.P."/>
            <person name="Jia B."/>
            <person name="Miller H."/>
            <person name="Casadevall A."/>
            <person name="Timp W."/>
            <person name="Zhang S.X."/>
            <person name="Salzberg S.L."/>
        </authorList>
    </citation>
    <scope>NUCLEOTIDE SEQUENCE [LARGE SCALE GENOMIC DNA]</scope>
    <source>
        <strain evidence="2 3">JHH-5317</strain>
    </source>
</reference>
<gene>
    <name evidence="2" type="ORF">jhhlp_000797</name>
</gene>
<protein>
    <recommendedName>
        <fullName evidence="1">Amidase domain-containing protein</fullName>
    </recommendedName>
</protein>
<dbReference type="OrthoDB" id="566138at2759"/>
<dbReference type="InterPro" id="IPR023631">
    <property type="entry name" value="Amidase_dom"/>
</dbReference>
<dbReference type="PANTHER" id="PTHR42678">
    <property type="entry name" value="AMIDASE"/>
    <property type="match status" value="1"/>
</dbReference>
<dbReference type="STRING" id="41688.A0A2N3NJG5"/>
<dbReference type="SUPFAM" id="SSF75304">
    <property type="entry name" value="Amidase signature (AS) enzymes"/>
    <property type="match status" value="1"/>
</dbReference>
<comment type="caution">
    <text evidence="2">The sequence shown here is derived from an EMBL/GenBank/DDBJ whole genome shotgun (WGS) entry which is preliminary data.</text>
</comment>
<organism evidence="2 3">
    <name type="scientific">Lomentospora prolificans</name>
    <dbReference type="NCBI Taxonomy" id="41688"/>
    <lineage>
        <taxon>Eukaryota</taxon>
        <taxon>Fungi</taxon>
        <taxon>Dikarya</taxon>
        <taxon>Ascomycota</taxon>
        <taxon>Pezizomycotina</taxon>
        <taxon>Sordariomycetes</taxon>
        <taxon>Hypocreomycetidae</taxon>
        <taxon>Microascales</taxon>
        <taxon>Microascaceae</taxon>
        <taxon>Lomentospora</taxon>
    </lineage>
</organism>
<dbReference type="VEuPathDB" id="FungiDB:jhhlp_000797"/>
<name>A0A2N3NJG5_9PEZI</name>
<keyword evidence="3" id="KW-1185">Reference proteome</keyword>
<dbReference type="Proteomes" id="UP000233524">
    <property type="component" value="Unassembled WGS sequence"/>
</dbReference>
<dbReference type="PANTHER" id="PTHR42678:SF37">
    <property type="entry name" value="AMIDASE C869.01-RELATED"/>
    <property type="match status" value="1"/>
</dbReference>
<sequence>MADIDTSMPKCRGIAIEDLSIAQLQKHLSDGTFSSRDLTECYLERIRRVNPVLKAIIEVNPDALSIADKYDAERKRGKVRGPLHGIPFVVKDNICTNDKMQTTAGSRVLVGTKVADDAHVIKKLRRGGAVLLGHSNLSEWACMRSSYYSEGYSSRGGQCRNPHNLAEHPGGSSCGSAVAVSVSMCAFAIGTETDGSITYPADRSGVVGLKPSLGVTLCKGVIPESSSLDVIGTFGKTVEDAAAALTAIAGNDENSTVGKYTYAGLNQEYH</sequence>
<dbReference type="Gene3D" id="3.90.1300.10">
    <property type="entry name" value="Amidase signature (AS) domain"/>
    <property type="match status" value="1"/>
</dbReference>
<dbReference type="Pfam" id="PF01425">
    <property type="entry name" value="Amidase"/>
    <property type="match status" value="1"/>
</dbReference>
<dbReference type="InParanoid" id="A0A2N3NJG5"/>
<accession>A0A2N3NJG5</accession>
<dbReference type="EMBL" id="NLAX01000003">
    <property type="protein sequence ID" value="PKS12589.1"/>
    <property type="molecule type" value="Genomic_DNA"/>
</dbReference>
<feature type="domain" description="Amidase" evidence="1">
    <location>
        <begin position="37"/>
        <end position="255"/>
    </location>
</feature>
<evidence type="ECO:0000259" key="1">
    <source>
        <dbReference type="Pfam" id="PF01425"/>
    </source>
</evidence>
<evidence type="ECO:0000313" key="3">
    <source>
        <dbReference type="Proteomes" id="UP000233524"/>
    </source>
</evidence>
<proteinExistence type="predicted"/>
<evidence type="ECO:0000313" key="2">
    <source>
        <dbReference type="EMBL" id="PKS12589.1"/>
    </source>
</evidence>
<dbReference type="InterPro" id="IPR036928">
    <property type="entry name" value="AS_sf"/>
</dbReference>